<feature type="non-terminal residue" evidence="1">
    <location>
        <position position="1"/>
    </location>
</feature>
<accession>T0YD17</accession>
<reference evidence="1" key="2">
    <citation type="journal article" date="2014" name="ISME J.">
        <title>Microbial stratification in low pH oxic and suboxic macroscopic growths along an acid mine drainage.</title>
        <authorList>
            <person name="Mendez-Garcia C."/>
            <person name="Mesa V."/>
            <person name="Sprenger R.R."/>
            <person name="Richter M."/>
            <person name="Diez M.S."/>
            <person name="Solano J."/>
            <person name="Bargiela R."/>
            <person name="Golyshina O.V."/>
            <person name="Manteca A."/>
            <person name="Ramos J.L."/>
            <person name="Gallego J.R."/>
            <person name="Llorente I."/>
            <person name="Martins Dos Santos V.A."/>
            <person name="Jensen O.N."/>
            <person name="Pelaez A.I."/>
            <person name="Sanchez J."/>
            <person name="Ferrer M."/>
        </authorList>
    </citation>
    <scope>NUCLEOTIDE SEQUENCE</scope>
</reference>
<dbReference type="EMBL" id="AUZX01015202">
    <property type="protein sequence ID" value="EQD29662.1"/>
    <property type="molecule type" value="Genomic_DNA"/>
</dbReference>
<organism evidence="1">
    <name type="scientific">mine drainage metagenome</name>
    <dbReference type="NCBI Taxonomy" id="410659"/>
    <lineage>
        <taxon>unclassified sequences</taxon>
        <taxon>metagenomes</taxon>
        <taxon>ecological metagenomes</taxon>
    </lineage>
</organism>
<gene>
    <name evidence="1" type="ORF">B1A_20595</name>
</gene>
<protein>
    <submittedName>
        <fullName evidence="1">Sigma-70 region 2 domain protein</fullName>
    </submittedName>
</protein>
<name>T0YD17_9ZZZZ</name>
<reference evidence="1" key="1">
    <citation type="submission" date="2013-08" db="EMBL/GenBank/DDBJ databases">
        <authorList>
            <person name="Mendez C."/>
            <person name="Richter M."/>
            <person name="Ferrer M."/>
            <person name="Sanchez J."/>
        </authorList>
    </citation>
    <scope>NUCLEOTIDE SEQUENCE</scope>
</reference>
<sequence length="157" mass="17720">DADSLQRQIALHVPIDTDARTLDIEIDLPDPSALQVEQFSAEDRAAIERLMLDGSRYGRVQAESVDDLCDRSDRPELRADLLFALAELGVQVETALEWPWPAEPTDDIWSEESGDSVDEAIDYLQMLAEQENDLLKLYYKDMGPRKVLSLDEEAELA</sequence>
<feature type="non-terminal residue" evidence="1">
    <location>
        <position position="157"/>
    </location>
</feature>
<proteinExistence type="predicted"/>
<dbReference type="AlphaFoldDB" id="T0YD17"/>
<comment type="caution">
    <text evidence="1">The sequence shown here is derived from an EMBL/GenBank/DDBJ whole genome shotgun (WGS) entry which is preliminary data.</text>
</comment>
<evidence type="ECO:0000313" key="1">
    <source>
        <dbReference type="EMBL" id="EQD29662.1"/>
    </source>
</evidence>